<reference evidence="1 2" key="1">
    <citation type="submission" date="2016-06" db="EMBL/GenBank/DDBJ databases">
        <authorList>
            <person name="Kjaerup R.B."/>
            <person name="Dalgaard T.S."/>
            <person name="Juul-Madsen H.R."/>
        </authorList>
    </citation>
    <scope>NUCLEOTIDE SEQUENCE [LARGE SCALE GENOMIC DNA]</scope>
    <source>
        <strain evidence="1 2">Pb300</strain>
    </source>
</reference>
<evidence type="ECO:0000313" key="2">
    <source>
        <dbReference type="Proteomes" id="UP000242814"/>
    </source>
</evidence>
<dbReference type="Proteomes" id="UP000242814">
    <property type="component" value="Unassembled WGS sequence"/>
</dbReference>
<organism evidence="1 2">
    <name type="scientific">Paracoccidioides brasiliensis</name>
    <dbReference type="NCBI Taxonomy" id="121759"/>
    <lineage>
        <taxon>Eukaryota</taxon>
        <taxon>Fungi</taxon>
        <taxon>Dikarya</taxon>
        <taxon>Ascomycota</taxon>
        <taxon>Pezizomycotina</taxon>
        <taxon>Eurotiomycetes</taxon>
        <taxon>Eurotiomycetidae</taxon>
        <taxon>Onygenales</taxon>
        <taxon>Ajellomycetaceae</taxon>
        <taxon>Paracoccidioides</taxon>
    </lineage>
</organism>
<dbReference type="EMBL" id="LZYO01000196">
    <property type="protein sequence ID" value="ODH26207.1"/>
    <property type="molecule type" value="Genomic_DNA"/>
</dbReference>
<proteinExistence type="predicted"/>
<accession>A0A1D2JCI9</accession>
<protein>
    <submittedName>
        <fullName evidence="1">Uncharacterized protein</fullName>
    </submittedName>
</protein>
<comment type="caution">
    <text evidence="1">The sequence shown here is derived from an EMBL/GenBank/DDBJ whole genome shotgun (WGS) entry which is preliminary data.</text>
</comment>
<dbReference type="AlphaFoldDB" id="A0A1D2JCI9"/>
<name>A0A1D2JCI9_PARBR</name>
<evidence type="ECO:0000313" key="1">
    <source>
        <dbReference type="EMBL" id="ODH26207.1"/>
    </source>
</evidence>
<gene>
    <name evidence="1" type="ORF">ACO22_04755</name>
</gene>
<sequence>MREAEMYTFHRKSSAGGVYIHHPSLTSALYCTSDHHNPGVYAFILGGCSFQDDLSLQTKLTIARRKHEQLGTLN</sequence>